<protein>
    <submittedName>
        <fullName evidence="14">Peptidase M50</fullName>
    </submittedName>
</protein>
<dbReference type="Pfam" id="PF02163">
    <property type="entry name" value="Peptidase_M50"/>
    <property type="match status" value="1"/>
</dbReference>
<keyword evidence="15" id="KW-1185">Reference proteome</keyword>
<sequence length="477" mass="52098">MLRFRLGDIPVEVRFSHLLFSALLSTLMVRDMPVLEPGVWPYVQLQDMSDPAYGRTALLVALGWMGLISSAVLVHELGHALMLRAFGYRPSVRLLWLGGHTQPMAPATLRWYQHALFTAGGPLAGFVLALVALGLWRFGVAPDAHAARFLLGWCFVINLFWTLFNLIPVPTLDGGTLLTTLATRFFGKAGFIGAQGAALVLCVALVAYGAQRAPVLGLLFGLYGLQALRLFLAAARGQLQVQPGIVPSPLAEELRQARRALEDGRLDEARERGKNLLEAKDATQELAARTHHLLGWVALKEGQGRTALDHFSQARRQPVETHALAAAFSLLGDEPRALALWELAWRETKHPTVLHEYAGSLIRAERVHNALKLPGVQPEAAFLCAGRTLFTRGAYSEAAAISEAGLAHAPAARLAYDAACAHARARHPHDAVRMLRRATELGFQDAPYAASDEDLATLHGHPEFETWLEALRKSPEP</sequence>
<evidence type="ECO:0000256" key="9">
    <source>
        <dbReference type="ARBA" id="ARBA00022989"/>
    </source>
</evidence>
<feature type="transmembrane region" description="Helical" evidence="12">
    <location>
        <begin position="52"/>
        <end position="74"/>
    </location>
</feature>
<evidence type="ECO:0000256" key="12">
    <source>
        <dbReference type="SAM" id="Phobius"/>
    </source>
</evidence>
<feature type="transmembrane region" description="Helical" evidence="12">
    <location>
        <begin position="189"/>
        <end position="208"/>
    </location>
</feature>
<evidence type="ECO:0000256" key="7">
    <source>
        <dbReference type="ARBA" id="ARBA00022801"/>
    </source>
</evidence>
<dbReference type="OrthoDB" id="166377at2"/>
<evidence type="ECO:0000256" key="5">
    <source>
        <dbReference type="ARBA" id="ARBA00022692"/>
    </source>
</evidence>
<dbReference type="GO" id="GO:0006508">
    <property type="term" value="P:proteolysis"/>
    <property type="evidence" value="ECO:0007669"/>
    <property type="project" value="UniProtKB-KW"/>
</dbReference>
<dbReference type="KEGG" id="mbd:MEBOL_001943"/>
<evidence type="ECO:0000259" key="13">
    <source>
        <dbReference type="Pfam" id="PF02163"/>
    </source>
</evidence>
<dbReference type="GO" id="GO:0008237">
    <property type="term" value="F:metallopeptidase activity"/>
    <property type="evidence" value="ECO:0007669"/>
    <property type="project" value="UniProtKB-KW"/>
</dbReference>
<keyword evidence="8" id="KW-0862">Zinc</keyword>
<evidence type="ECO:0000256" key="1">
    <source>
        <dbReference type="ARBA" id="ARBA00001947"/>
    </source>
</evidence>
<gene>
    <name evidence="14" type="ORF">MEBOL_001943</name>
</gene>
<dbReference type="InterPro" id="IPR011990">
    <property type="entry name" value="TPR-like_helical_dom_sf"/>
</dbReference>
<dbReference type="GO" id="GO:0016020">
    <property type="term" value="C:membrane"/>
    <property type="evidence" value="ECO:0007669"/>
    <property type="project" value="UniProtKB-SubCell"/>
</dbReference>
<dbReference type="GO" id="GO:0046872">
    <property type="term" value="F:metal ion binding"/>
    <property type="evidence" value="ECO:0007669"/>
    <property type="project" value="UniProtKB-KW"/>
</dbReference>
<evidence type="ECO:0000313" key="15">
    <source>
        <dbReference type="Proteomes" id="UP000217289"/>
    </source>
</evidence>
<dbReference type="InterPro" id="IPR008915">
    <property type="entry name" value="Peptidase_M50"/>
</dbReference>
<reference evidence="14 15" key="1">
    <citation type="submission" date="2017-06" db="EMBL/GenBank/DDBJ databases">
        <authorList>
            <person name="Kim H.J."/>
            <person name="Triplett B.A."/>
        </authorList>
    </citation>
    <scope>NUCLEOTIDE SEQUENCE [LARGE SCALE GENOMIC DNA]</scope>
    <source>
        <strain evidence="14 15">DSM 14713</strain>
    </source>
</reference>
<keyword evidence="10" id="KW-0482">Metalloprotease</keyword>
<dbReference type="RefSeq" id="WP_095977171.1">
    <property type="nucleotide sequence ID" value="NZ_CP022163.1"/>
</dbReference>
<evidence type="ECO:0000256" key="10">
    <source>
        <dbReference type="ARBA" id="ARBA00023049"/>
    </source>
</evidence>
<comment type="cofactor">
    <cofactor evidence="1">
        <name>Zn(2+)</name>
        <dbReference type="ChEBI" id="CHEBI:29105"/>
    </cofactor>
</comment>
<name>A0A250I9S1_9BACT</name>
<evidence type="ECO:0000313" key="14">
    <source>
        <dbReference type="EMBL" id="ATB28495.1"/>
    </source>
</evidence>
<organism evidence="14 15">
    <name type="scientific">Melittangium boletus DSM 14713</name>
    <dbReference type="NCBI Taxonomy" id="1294270"/>
    <lineage>
        <taxon>Bacteria</taxon>
        <taxon>Pseudomonadati</taxon>
        <taxon>Myxococcota</taxon>
        <taxon>Myxococcia</taxon>
        <taxon>Myxococcales</taxon>
        <taxon>Cystobacterineae</taxon>
        <taxon>Archangiaceae</taxon>
        <taxon>Melittangium</taxon>
    </lineage>
</organism>
<keyword evidence="7" id="KW-0378">Hydrolase</keyword>
<dbReference type="Proteomes" id="UP000217289">
    <property type="component" value="Chromosome"/>
</dbReference>
<comment type="subcellular location">
    <subcellularLocation>
        <location evidence="2">Membrane</location>
        <topology evidence="2">Multi-pass membrane protein</topology>
    </subcellularLocation>
</comment>
<proteinExistence type="inferred from homology"/>
<dbReference type="AlphaFoldDB" id="A0A250I9S1"/>
<comment type="similarity">
    <text evidence="3">Belongs to the peptidase M50B family.</text>
</comment>
<dbReference type="SUPFAM" id="SSF48452">
    <property type="entry name" value="TPR-like"/>
    <property type="match status" value="1"/>
</dbReference>
<keyword evidence="11 12" id="KW-0472">Membrane</keyword>
<keyword evidence="9 12" id="KW-1133">Transmembrane helix</keyword>
<evidence type="ECO:0000256" key="8">
    <source>
        <dbReference type="ARBA" id="ARBA00022833"/>
    </source>
</evidence>
<feature type="transmembrane region" description="Helical" evidence="12">
    <location>
        <begin position="119"/>
        <end position="138"/>
    </location>
</feature>
<accession>A0A250I9S1</accession>
<dbReference type="PANTHER" id="PTHR39188">
    <property type="entry name" value="MEMBRANE-ASSOCIATED ZINC METALLOPROTEASE M50B"/>
    <property type="match status" value="1"/>
</dbReference>
<dbReference type="Gene3D" id="1.25.40.10">
    <property type="entry name" value="Tetratricopeptide repeat domain"/>
    <property type="match status" value="1"/>
</dbReference>
<feature type="domain" description="Peptidase M50" evidence="13">
    <location>
        <begin position="147"/>
        <end position="204"/>
    </location>
</feature>
<evidence type="ECO:0000256" key="4">
    <source>
        <dbReference type="ARBA" id="ARBA00022670"/>
    </source>
</evidence>
<evidence type="ECO:0000256" key="3">
    <source>
        <dbReference type="ARBA" id="ARBA00007931"/>
    </source>
</evidence>
<feature type="transmembrane region" description="Helical" evidence="12">
    <location>
        <begin position="150"/>
        <end position="169"/>
    </location>
</feature>
<evidence type="ECO:0000256" key="11">
    <source>
        <dbReference type="ARBA" id="ARBA00023136"/>
    </source>
</evidence>
<feature type="transmembrane region" description="Helical" evidence="12">
    <location>
        <begin position="215"/>
        <end position="235"/>
    </location>
</feature>
<keyword evidence="6" id="KW-0479">Metal-binding</keyword>
<keyword evidence="4" id="KW-0645">Protease</keyword>
<keyword evidence="5 12" id="KW-0812">Transmembrane</keyword>
<evidence type="ECO:0000256" key="6">
    <source>
        <dbReference type="ARBA" id="ARBA00022723"/>
    </source>
</evidence>
<evidence type="ECO:0000256" key="2">
    <source>
        <dbReference type="ARBA" id="ARBA00004141"/>
    </source>
</evidence>
<dbReference type="EMBL" id="CP022163">
    <property type="protein sequence ID" value="ATB28495.1"/>
    <property type="molecule type" value="Genomic_DNA"/>
</dbReference>
<dbReference type="PANTHER" id="PTHR39188:SF3">
    <property type="entry name" value="STAGE IV SPORULATION PROTEIN FB"/>
    <property type="match status" value="1"/>
</dbReference>
<dbReference type="NCBIfam" id="NF047558">
    <property type="entry name" value="TPR_END_plus"/>
    <property type="match status" value="1"/>
</dbReference>